<evidence type="ECO:0000259" key="1">
    <source>
        <dbReference type="Pfam" id="PF13847"/>
    </source>
</evidence>
<dbReference type="PANTHER" id="PTHR43861:SF1">
    <property type="entry name" value="TRANS-ACONITATE 2-METHYLTRANSFERASE"/>
    <property type="match status" value="1"/>
</dbReference>
<dbReference type="InterPro" id="IPR029063">
    <property type="entry name" value="SAM-dependent_MTases_sf"/>
</dbReference>
<dbReference type="SUPFAM" id="SSF53335">
    <property type="entry name" value="S-adenosyl-L-methionine-dependent methyltransferases"/>
    <property type="match status" value="1"/>
</dbReference>
<name>A0AAN7SN53_9COLE</name>
<keyword evidence="3" id="KW-1185">Reference proteome</keyword>
<comment type="caution">
    <text evidence="2">The sequence shown here is derived from an EMBL/GenBank/DDBJ whole genome shotgun (WGS) entry which is preliminary data.</text>
</comment>
<accession>A0AAN7SN53</accession>
<evidence type="ECO:0000313" key="2">
    <source>
        <dbReference type="EMBL" id="KAK4872385.1"/>
    </source>
</evidence>
<dbReference type="CDD" id="cd02440">
    <property type="entry name" value="AdoMet_MTases"/>
    <property type="match status" value="1"/>
</dbReference>
<organism evidence="2 3">
    <name type="scientific">Aquatica leii</name>
    <dbReference type="NCBI Taxonomy" id="1421715"/>
    <lineage>
        <taxon>Eukaryota</taxon>
        <taxon>Metazoa</taxon>
        <taxon>Ecdysozoa</taxon>
        <taxon>Arthropoda</taxon>
        <taxon>Hexapoda</taxon>
        <taxon>Insecta</taxon>
        <taxon>Pterygota</taxon>
        <taxon>Neoptera</taxon>
        <taxon>Endopterygota</taxon>
        <taxon>Coleoptera</taxon>
        <taxon>Polyphaga</taxon>
        <taxon>Elateriformia</taxon>
        <taxon>Elateroidea</taxon>
        <taxon>Lampyridae</taxon>
        <taxon>Luciolinae</taxon>
        <taxon>Aquatica</taxon>
    </lineage>
</organism>
<dbReference type="InterPro" id="IPR025714">
    <property type="entry name" value="Methyltranfer_dom"/>
</dbReference>
<dbReference type="Pfam" id="PF13847">
    <property type="entry name" value="Methyltransf_31"/>
    <property type="match status" value="1"/>
</dbReference>
<protein>
    <recommendedName>
        <fullName evidence="1">Methyltransferase domain-containing protein</fullName>
    </recommendedName>
</protein>
<sequence length="267" mass="30657">MEKPLLYIKSSVLAQTTADYVLDKNLKMLQKTADCAVLDIGCGPGNITHDKILPLLPKSMKKLVGVDISGDSIEYARKHYQSDSRISFAKMDILIDEIPNEYVGAFDLVTSLFCFHYVSDHRKALTNIYKMLKPGSNVIISFMGKVLANILQYVHDNPKWTKYISNYKETVFIPQSEQYSKELFEELGFQQVQCDEYEQSFLHSEDELLGVVKSLNFFKVPEHLEKEFLQTHVDYLKSISREIVDKEGIKKYNMPYTLIVITACKSL</sequence>
<dbReference type="Gene3D" id="3.40.50.150">
    <property type="entry name" value="Vaccinia Virus protein VP39"/>
    <property type="match status" value="1"/>
</dbReference>
<dbReference type="Proteomes" id="UP001353858">
    <property type="component" value="Unassembled WGS sequence"/>
</dbReference>
<proteinExistence type="predicted"/>
<evidence type="ECO:0000313" key="3">
    <source>
        <dbReference type="Proteomes" id="UP001353858"/>
    </source>
</evidence>
<dbReference type="EMBL" id="JARPUR010000007">
    <property type="protein sequence ID" value="KAK4872385.1"/>
    <property type="molecule type" value="Genomic_DNA"/>
</dbReference>
<gene>
    <name evidence="2" type="ORF">RN001_014414</name>
</gene>
<dbReference type="PANTHER" id="PTHR43861">
    <property type="entry name" value="TRANS-ACONITATE 2-METHYLTRANSFERASE-RELATED"/>
    <property type="match status" value="1"/>
</dbReference>
<dbReference type="AlphaFoldDB" id="A0AAN7SN53"/>
<reference evidence="3" key="1">
    <citation type="submission" date="2023-01" db="EMBL/GenBank/DDBJ databases">
        <title>Key to firefly adult light organ development and bioluminescence: homeobox transcription factors regulate luciferase expression and transportation to peroxisome.</title>
        <authorList>
            <person name="Fu X."/>
        </authorList>
    </citation>
    <scope>NUCLEOTIDE SEQUENCE [LARGE SCALE GENOMIC DNA]</scope>
</reference>
<feature type="domain" description="Methyltransferase" evidence="1">
    <location>
        <begin position="32"/>
        <end position="185"/>
    </location>
</feature>